<evidence type="ECO:0000256" key="1">
    <source>
        <dbReference type="ARBA" id="ARBA00023015"/>
    </source>
</evidence>
<dbReference type="SUPFAM" id="SSF46689">
    <property type="entry name" value="Homeodomain-like"/>
    <property type="match status" value="1"/>
</dbReference>
<dbReference type="AlphaFoldDB" id="A0A022KXI1"/>
<dbReference type="Gene3D" id="1.10.10.60">
    <property type="entry name" value="Homeodomain-like"/>
    <property type="match status" value="1"/>
</dbReference>
<evidence type="ECO:0000313" key="6">
    <source>
        <dbReference type="Proteomes" id="UP000019754"/>
    </source>
</evidence>
<comment type="caution">
    <text evidence="5">The sequence shown here is derived from an EMBL/GenBank/DDBJ whole genome shotgun (WGS) entry which is preliminary data.</text>
</comment>
<accession>A0A022KXI1</accession>
<dbReference type="Proteomes" id="UP000019754">
    <property type="component" value="Unassembled WGS sequence"/>
</dbReference>
<dbReference type="EMBL" id="AORC01000003">
    <property type="protein sequence ID" value="EYT50638.1"/>
    <property type="molecule type" value="Genomic_DNA"/>
</dbReference>
<evidence type="ECO:0000256" key="3">
    <source>
        <dbReference type="ARBA" id="ARBA00023163"/>
    </source>
</evidence>
<dbReference type="OrthoDB" id="2559672at2"/>
<protein>
    <submittedName>
        <fullName evidence="5">AraC family transcriptional regulator</fullName>
    </submittedName>
</protein>
<dbReference type="PROSITE" id="PS01124">
    <property type="entry name" value="HTH_ARAC_FAMILY_2"/>
    <property type="match status" value="1"/>
</dbReference>
<dbReference type="InterPro" id="IPR018060">
    <property type="entry name" value="HTH_AraC"/>
</dbReference>
<dbReference type="STRING" id="1249481.D641_0102105"/>
<name>A0A022KXI1_9MICO</name>
<dbReference type="PANTHER" id="PTHR46796:SF15">
    <property type="entry name" value="BLL1074 PROTEIN"/>
    <property type="match status" value="1"/>
</dbReference>
<organism evidence="5 6">
    <name type="scientific">Brachybacterium muris UCD-AY4</name>
    <dbReference type="NCBI Taxonomy" id="1249481"/>
    <lineage>
        <taxon>Bacteria</taxon>
        <taxon>Bacillati</taxon>
        <taxon>Actinomycetota</taxon>
        <taxon>Actinomycetes</taxon>
        <taxon>Micrococcales</taxon>
        <taxon>Dermabacteraceae</taxon>
        <taxon>Brachybacterium</taxon>
    </lineage>
</organism>
<evidence type="ECO:0000256" key="2">
    <source>
        <dbReference type="ARBA" id="ARBA00023125"/>
    </source>
</evidence>
<keyword evidence="3" id="KW-0804">Transcription</keyword>
<dbReference type="GO" id="GO:0043565">
    <property type="term" value="F:sequence-specific DNA binding"/>
    <property type="evidence" value="ECO:0007669"/>
    <property type="project" value="InterPro"/>
</dbReference>
<dbReference type="SMART" id="SM00342">
    <property type="entry name" value="HTH_ARAC"/>
    <property type="match status" value="1"/>
</dbReference>
<dbReference type="Pfam" id="PF12833">
    <property type="entry name" value="HTH_18"/>
    <property type="match status" value="1"/>
</dbReference>
<dbReference type="PANTHER" id="PTHR46796">
    <property type="entry name" value="HTH-TYPE TRANSCRIPTIONAL ACTIVATOR RHAS-RELATED"/>
    <property type="match status" value="1"/>
</dbReference>
<feature type="domain" description="HTH araC/xylS-type" evidence="4">
    <location>
        <begin position="173"/>
        <end position="255"/>
    </location>
</feature>
<gene>
    <name evidence="5" type="ORF">D641_0102105</name>
</gene>
<evidence type="ECO:0000313" key="5">
    <source>
        <dbReference type="EMBL" id="EYT50638.1"/>
    </source>
</evidence>
<proteinExistence type="predicted"/>
<dbReference type="InterPro" id="IPR009057">
    <property type="entry name" value="Homeodomain-like_sf"/>
</dbReference>
<keyword evidence="6" id="KW-1185">Reference proteome</keyword>
<sequence length="264" mass="29249">MPSYVHRVPEGLAPYVRSCIGYDYRLDPDATHHGLPSRGITVIIAFEEPLDCAWLDDAERGRFDTLLAGLHTSPSLIRTHGHQHGIQLALTPRGVRALFGAPAGAFARALVDGDEDDRIPSSLQRRLQDLPWRERFTLLDQYLLGRVDTGRAGVRPELARAWSLLGTGPTVPRVEQVAREVGLSRRQLLIAFRDEYGVTPTEARRLARFEVAQHLLRDGLAAADVAARAGYADQPHMNREWRALAAMTPAGTLEDFPVVQDEAP</sequence>
<dbReference type="HOGENOM" id="CLU_066193_0_0_11"/>
<evidence type="ECO:0000259" key="4">
    <source>
        <dbReference type="PROSITE" id="PS01124"/>
    </source>
</evidence>
<dbReference type="InterPro" id="IPR050204">
    <property type="entry name" value="AraC_XylS_family_regulators"/>
</dbReference>
<keyword evidence="2" id="KW-0238">DNA-binding</keyword>
<reference evidence="5 6" key="1">
    <citation type="journal article" date="2013" name="Genome Announc.">
        <title>Draft genome sequence of an Actinobacterium, Brachybacterium muris strain UCD-AY4.</title>
        <authorList>
            <person name="Lo J.R."/>
            <person name="Lang J.M."/>
            <person name="Darling A.E."/>
            <person name="Eisen J.A."/>
            <person name="Coil D.A."/>
        </authorList>
    </citation>
    <scope>NUCLEOTIDE SEQUENCE [LARGE SCALE GENOMIC DNA]</scope>
    <source>
        <strain evidence="5 6">UCD-AY4</strain>
    </source>
</reference>
<dbReference type="RefSeq" id="WP_017822143.1">
    <property type="nucleotide sequence ID" value="NZ_AORC01000003.1"/>
</dbReference>
<dbReference type="GO" id="GO:0003700">
    <property type="term" value="F:DNA-binding transcription factor activity"/>
    <property type="evidence" value="ECO:0007669"/>
    <property type="project" value="InterPro"/>
</dbReference>
<keyword evidence="1" id="KW-0805">Transcription regulation</keyword>